<sequence length="229" mass="25347">MFEIENLQVSYGQSQVIHGLNFKANKNETLAIMGRNGMGKTTLFKSLMGILPSKASKATVDGVDLQGSATHERVNKGLAYVPQGRWIFPNMTVQENIETGLEKSSSGEIPDDIFALFPVLHEMRKRKGGNLSGGQQQQLAIARALVTNPKVLLLDEPTEGIQPSIIKDIAKVLNEIRKMREITIIVSEQVLSFTMEVADRIIVIDKGRFIHEDTRDNVDAAKVKSYLSV</sequence>
<dbReference type="InterPro" id="IPR027417">
    <property type="entry name" value="P-loop_NTPase"/>
</dbReference>
<dbReference type="InterPro" id="IPR003439">
    <property type="entry name" value="ABC_transporter-like_ATP-bd"/>
</dbReference>
<dbReference type="PANTHER" id="PTHR43820">
    <property type="entry name" value="HIGH-AFFINITY BRANCHED-CHAIN AMINO ACID TRANSPORT ATP-BINDING PROTEIN LIVF"/>
    <property type="match status" value="1"/>
</dbReference>
<evidence type="ECO:0000256" key="6">
    <source>
        <dbReference type="ARBA" id="ARBA00022970"/>
    </source>
</evidence>
<keyword evidence="2" id="KW-0813">Transport</keyword>
<evidence type="ECO:0000313" key="8">
    <source>
        <dbReference type="EMBL" id="SDK21438.1"/>
    </source>
</evidence>
<organism evidence="8 9">
    <name type="scientific">Methylophilus rhizosphaerae</name>
    <dbReference type="NCBI Taxonomy" id="492660"/>
    <lineage>
        <taxon>Bacteria</taxon>
        <taxon>Pseudomonadati</taxon>
        <taxon>Pseudomonadota</taxon>
        <taxon>Betaproteobacteria</taxon>
        <taxon>Nitrosomonadales</taxon>
        <taxon>Methylophilaceae</taxon>
        <taxon>Methylophilus</taxon>
    </lineage>
</organism>
<comment type="similarity">
    <text evidence="1">Belongs to the ABC transporter superfamily.</text>
</comment>
<dbReference type="AlphaFoldDB" id="A0A1G9A275"/>
<dbReference type="PROSITE" id="PS50893">
    <property type="entry name" value="ABC_TRANSPORTER_2"/>
    <property type="match status" value="1"/>
</dbReference>
<evidence type="ECO:0000256" key="3">
    <source>
        <dbReference type="ARBA" id="ARBA00022475"/>
    </source>
</evidence>
<dbReference type="GO" id="GO:0015658">
    <property type="term" value="F:branched-chain amino acid transmembrane transporter activity"/>
    <property type="evidence" value="ECO:0007669"/>
    <property type="project" value="TreeGrafter"/>
</dbReference>
<evidence type="ECO:0000256" key="5">
    <source>
        <dbReference type="ARBA" id="ARBA00022840"/>
    </source>
</evidence>
<keyword evidence="3" id="KW-0472">Membrane</keyword>
<dbReference type="SUPFAM" id="SSF52540">
    <property type="entry name" value="P-loop containing nucleoside triphosphate hydrolases"/>
    <property type="match status" value="1"/>
</dbReference>
<dbReference type="RefSeq" id="WP_091469792.1">
    <property type="nucleotide sequence ID" value="NZ_FNFX01000001.1"/>
</dbReference>
<dbReference type="Pfam" id="PF00005">
    <property type="entry name" value="ABC_tran"/>
    <property type="match status" value="1"/>
</dbReference>
<dbReference type="EMBL" id="FNFX01000001">
    <property type="protein sequence ID" value="SDK21438.1"/>
    <property type="molecule type" value="Genomic_DNA"/>
</dbReference>
<accession>A0A1G9A275</accession>
<dbReference type="GO" id="GO:0005524">
    <property type="term" value="F:ATP binding"/>
    <property type="evidence" value="ECO:0007669"/>
    <property type="project" value="UniProtKB-KW"/>
</dbReference>
<evidence type="ECO:0000313" key="9">
    <source>
        <dbReference type="Proteomes" id="UP000198629"/>
    </source>
</evidence>
<reference evidence="9" key="1">
    <citation type="submission" date="2016-10" db="EMBL/GenBank/DDBJ databases">
        <authorList>
            <person name="Varghese N."/>
            <person name="Submissions S."/>
        </authorList>
    </citation>
    <scope>NUCLEOTIDE SEQUENCE [LARGE SCALE GENOMIC DNA]</scope>
    <source>
        <strain evidence="9">CBMB127</strain>
    </source>
</reference>
<evidence type="ECO:0000259" key="7">
    <source>
        <dbReference type="PROSITE" id="PS50893"/>
    </source>
</evidence>
<keyword evidence="9" id="KW-1185">Reference proteome</keyword>
<evidence type="ECO:0000256" key="4">
    <source>
        <dbReference type="ARBA" id="ARBA00022741"/>
    </source>
</evidence>
<dbReference type="CDD" id="cd03224">
    <property type="entry name" value="ABC_TM1139_LivF_branched"/>
    <property type="match status" value="1"/>
</dbReference>
<dbReference type="PANTHER" id="PTHR43820:SF5">
    <property type="entry name" value="HIGH-AFFINITY BRANCHED-CHAIN AMINO ACID TRANSPORT ATP-BINDING PROTEIN"/>
    <property type="match status" value="1"/>
</dbReference>
<gene>
    <name evidence="8" type="ORF">SAMN05192566_0649</name>
</gene>
<protein>
    <submittedName>
        <fullName evidence="8">Amino acid/amide ABC transporter ATP-binding protein 2, HAAT family</fullName>
    </submittedName>
</protein>
<keyword evidence="4" id="KW-0547">Nucleotide-binding</keyword>
<dbReference type="STRING" id="492660.SAMN05192566_0649"/>
<keyword evidence="5 8" id="KW-0067">ATP-binding</keyword>
<dbReference type="Gene3D" id="3.40.50.300">
    <property type="entry name" value="P-loop containing nucleotide triphosphate hydrolases"/>
    <property type="match status" value="1"/>
</dbReference>
<dbReference type="InterPro" id="IPR052156">
    <property type="entry name" value="BCAA_Transport_ATP-bd_LivF"/>
</dbReference>
<keyword evidence="6" id="KW-0029">Amino-acid transport</keyword>
<dbReference type="NCBIfam" id="TIGR03410">
    <property type="entry name" value="urea_trans_UrtE"/>
    <property type="match status" value="1"/>
</dbReference>
<dbReference type="InterPro" id="IPR003593">
    <property type="entry name" value="AAA+_ATPase"/>
</dbReference>
<evidence type="ECO:0000256" key="2">
    <source>
        <dbReference type="ARBA" id="ARBA00022448"/>
    </source>
</evidence>
<dbReference type="GO" id="GO:0016887">
    <property type="term" value="F:ATP hydrolysis activity"/>
    <property type="evidence" value="ECO:0007669"/>
    <property type="project" value="InterPro"/>
</dbReference>
<dbReference type="OrthoDB" id="9776369at2"/>
<dbReference type="Proteomes" id="UP000198629">
    <property type="component" value="Unassembled WGS sequence"/>
</dbReference>
<evidence type="ECO:0000256" key="1">
    <source>
        <dbReference type="ARBA" id="ARBA00005417"/>
    </source>
</evidence>
<proteinExistence type="inferred from homology"/>
<name>A0A1G9A275_9PROT</name>
<keyword evidence="3" id="KW-1003">Cell membrane</keyword>
<dbReference type="SMART" id="SM00382">
    <property type="entry name" value="AAA"/>
    <property type="match status" value="1"/>
</dbReference>
<dbReference type="GO" id="GO:0015807">
    <property type="term" value="P:L-amino acid transport"/>
    <property type="evidence" value="ECO:0007669"/>
    <property type="project" value="TreeGrafter"/>
</dbReference>
<dbReference type="InterPro" id="IPR017780">
    <property type="entry name" value="ABC_transptr_urea_ATP-bd_UrtE"/>
</dbReference>
<feature type="domain" description="ABC transporter" evidence="7">
    <location>
        <begin position="2"/>
        <end position="227"/>
    </location>
</feature>